<accession>A0ABS7HDH1</accession>
<comment type="pathway">
    <text evidence="1">Cofactor biosynthesis; thiamine diphosphate biosynthesis.</text>
</comment>
<keyword evidence="4" id="KW-0418">Kinase</keyword>
<evidence type="ECO:0000259" key="3">
    <source>
        <dbReference type="Pfam" id="PF08543"/>
    </source>
</evidence>
<dbReference type="InterPro" id="IPR029056">
    <property type="entry name" value="Ribokinase-like"/>
</dbReference>
<dbReference type="CDD" id="cd01169">
    <property type="entry name" value="HMPP_kinase"/>
    <property type="match status" value="1"/>
</dbReference>
<sequence>MTRKSHVLVVAGSDSSGGAGIVRDIETLAAFGVKASVAVTAVTVQTHHGVQHVDAIPPERVAQQMRAALTANDVDAIKIGMLATAATITAVASVLTDHPDIPVVLDPVLASSSGGILLAPNATASLHRLFLQCALITPNLPELSLLTGSMNEEPPEAAIAQARELVTAGAQAVLVKGGHGDGLESVDMLVQAGCAIQGFAAPRLAVSMRGTGCMLASAIAARLACGGDLATAVGDAKAFVHNQLSERND</sequence>
<dbReference type="Gene3D" id="3.40.1190.20">
    <property type="match status" value="1"/>
</dbReference>
<dbReference type="Pfam" id="PF08543">
    <property type="entry name" value="Phos_pyr_kin"/>
    <property type="match status" value="1"/>
</dbReference>
<dbReference type="GO" id="GO:0016301">
    <property type="term" value="F:kinase activity"/>
    <property type="evidence" value="ECO:0007669"/>
    <property type="project" value="UniProtKB-KW"/>
</dbReference>
<dbReference type="EMBL" id="JAEUAO010000003">
    <property type="protein sequence ID" value="MBW9064875.1"/>
    <property type="molecule type" value="Genomic_DNA"/>
</dbReference>
<name>A0ABS7HDH1_9HYPH</name>
<protein>
    <recommendedName>
        <fullName evidence="2">hydroxymethylpyrimidine kinase</fullName>
        <ecNumber evidence="2">2.7.1.49</ecNumber>
    </recommendedName>
</protein>
<dbReference type="PANTHER" id="PTHR20858">
    <property type="entry name" value="PHOSPHOMETHYLPYRIMIDINE KINASE"/>
    <property type="match status" value="1"/>
</dbReference>
<evidence type="ECO:0000313" key="5">
    <source>
        <dbReference type="Proteomes" id="UP000757604"/>
    </source>
</evidence>
<dbReference type="InterPro" id="IPR004399">
    <property type="entry name" value="HMP/HMP-P_kinase_dom"/>
</dbReference>
<feature type="domain" description="Pyridoxamine kinase/Phosphomethylpyrimidine kinase" evidence="3">
    <location>
        <begin position="14"/>
        <end position="246"/>
    </location>
</feature>
<gene>
    <name evidence="4" type="ORF">JNB71_16345</name>
</gene>
<evidence type="ECO:0000313" key="4">
    <source>
        <dbReference type="EMBL" id="MBW9064875.1"/>
    </source>
</evidence>
<dbReference type="RefSeq" id="WP_220372827.1">
    <property type="nucleotide sequence ID" value="NZ_JAEUAO010000003.1"/>
</dbReference>
<dbReference type="InterPro" id="IPR013749">
    <property type="entry name" value="PM/HMP-P_kinase-1"/>
</dbReference>
<evidence type="ECO:0000256" key="2">
    <source>
        <dbReference type="ARBA" id="ARBA00012135"/>
    </source>
</evidence>
<dbReference type="EC" id="2.7.1.49" evidence="2"/>
<dbReference type="PANTHER" id="PTHR20858:SF17">
    <property type="entry name" value="HYDROXYMETHYLPYRIMIDINE_PHOSPHOMETHYLPYRIMIDINE KINASE THI20-RELATED"/>
    <property type="match status" value="1"/>
</dbReference>
<evidence type="ECO:0000256" key="1">
    <source>
        <dbReference type="ARBA" id="ARBA00004948"/>
    </source>
</evidence>
<keyword evidence="5" id="KW-1185">Reference proteome</keyword>
<organism evidence="4 5">
    <name type="scientific">Rhizobium herbae</name>
    <dbReference type="NCBI Taxonomy" id="508661"/>
    <lineage>
        <taxon>Bacteria</taxon>
        <taxon>Pseudomonadati</taxon>
        <taxon>Pseudomonadota</taxon>
        <taxon>Alphaproteobacteria</taxon>
        <taxon>Hyphomicrobiales</taxon>
        <taxon>Rhizobiaceae</taxon>
        <taxon>Rhizobium/Agrobacterium group</taxon>
        <taxon>Rhizobium</taxon>
    </lineage>
</organism>
<reference evidence="4 5" key="1">
    <citation type="journal article" date="2021" name="MBio">
        <title>Poor Competitiveness of Bradyrhizobium in Pigeon Pea Root Colonization in Indian Soils.</title>
        <authorList>
            <person name="Chalasani D."/>
            <person name="Basu A."/>
            <person name="Pullabhotla S.V.S.R.N."/>
            <person name="Jorrin B."/>
            <person name="Neal A.L."/>
            <person name="Poole P.S."/>
            <person name="Podile A.R."/>
            <person name="Tkacz A."/>
        </authorList>
    </citation>
    <scope>NUCLEOTIDE SEQUENCE [LARGE SCALE GENOMIC DNA]</scope>
    <source>
        <strain evidence="4 5">HU44</strain>
    </source>
</reference>
<comment type="caution">
    <text evidence="4">The sequence shown here is derived from an EMBL/GenBank/DDBJ whole genome shotgun (WGS) entry which is preliminary data.</text>
</comment>
<dbReference type="Proteomes" id="UP000757604">
    <property type="component" value="Unassembled WGS sequence"/>
</dbReference>
<dbReference type="SUPFAM" id="SSF53613">
    <property type="entry name" value="Ribokinase-like"/>
    <property type="match status" value="1"/>
</dbReference>
<keyword evidence="4" id="KW-0808">Transferase</keyword>
<proteinExistence type="predicted"/>